<dbReference type="InterPro" id="IPR001251">
    <property type="entry name" value="CRAL-TRIO_dom"/>
</dbReference>
<evidence type="ECO:0000313" key="3">
    <source>
        <dbReference type="EMBL" id="CAI8042969.1"/>
    </source>
</evidence>
<dbReference type="SMART" id="SM01100">
    <property type="entry name" value="CRAL_TRIO_N"/>
    <property type="match status" value="3"/>
</dbReference>
<dbReference type="InterPro" id="IPR036598">
    <property type="entry name" value="GOLD_dom_sf"/>
</dbReference>
<dbReference type="PRINTS" id="PR00180">
    <property type="entry name" value="CRETINALDHBP"/>
</dbReference>
<dbReference type="InterPro" id="IPR036865">
    <property type="entry name" value="CRAL-TRIO_dom_sf"/>
</dbReference>
<feature type="domain" description="GOLD" evidence="2">
    <location>
        <begin position="581"/>
        <end position="695"/>
    </location>
</feature>
<dbReference type="InterPro" id="IPR011074">
    <property type="entry name" value="CRAL/TRIO_N_dom"/>
</dbReference>
<keyword evidence="4" id="KW-1185">Reference proteome</keyword>
<dbReference type="Proteomes" id="UP001174909">
    <property type="component" value="Unassembled WGS sequence"/>
</dbReference>
<evidence type="ECO:0000313" key="4">
    <source>
        <dbReference type="Proteomes" id="UP001174909"/>
    </source>
</evidence>
<dbReference type="PROSITE" id="PS50866">
    <property type="entry name" value="GOLD"/>
    <property type="match status" value="1"/>
</dbReference>
<dbReference type="EMBL" id="CASHTH010003294">
    <property type="protein sequence ID" value="CAI8042969.1"/>
    <property type="molecule type" value="Genomic_DNA"/>
</dbReference>
<dbReference type="InterPro" id="IPR009038">
    <property type="entry name" value="GOLD_dom"/>
</dbReference>
<reference evidence="3" key="1">
    <citation type="submission" date="2023-03" db="EMBL/GenBank/DDBJ databases">
        <authorList>
            <person name="Steffen K."/>
            <person name="Cardenas P."/>
        </authorList>
    </citation>
    <scope>NUCLEOTIDE SEQUENCE</scope>
</reference>
<protein>
    <submittedName>
        <fullName evidence="3">SEC14-like protein 2</fullName>
    </submittedName>
</protein>
<dbReference type="AlphaFoldDB" id="A0AA35X3P6"/>
<proteinExistence type="predicted"/>
<accession>A0AA35X3P6</accession>
<dbReference type="Gene3D" id="1.10.8.20">
    <property type="entry name" value="N-terminal domain of phosphatidylinositol transfer protein sec14p"/>
    <property type="match status" value="1"/>
</dbReference>
<organism evidence="3 4">
    <name type="scientific">Geodia barretti</name>
    <name type="common">Barrett's horny sponge</name>
    <dbReference type="NCBI Taxonomy" id="519541"/>
    <lineage>
        <taxon>Eukaryota</taxon>
        <taxon>Metazoa</taxon>
        <taxon>Porifera</taxon>
        <taxon>Demospongiae</taxon>
        <taxon>Heteroscleromorpha</taxon>
        <taxon>Tetractinellida</taxon>
        <taxon>Astrophorina</taxon>
        <taxon>Geodiidae</taxon>
        <taxon>Geodia</taxon>
    </lineage>
</organism>
<sequence>MSSQVEDLTPEQWDALENLKSAVADVEELAGMDDRYFLRWLKARKFHLAKAEDMLRKHIETRKKYKLDTILTDYKPNEVEHPLQENLTDISTIHLLYLQVLEKYFPGGAMGEDRDGHPVWYDNFNYDFKGLHYSVRNEDIVLCTLYRTELMLKLGRDSPAKEELVTFVIDYEKLSLQRHYYWPGIQMIRKLKSAVADVEELAGMDDRYFLRWLKARKFHLAKAEDMLRKHIETRKKYKLDTILTDYKPNEVEHPLQENLTDISTIHLLYLQVLEKYFPGGAMGEDRDGHPVWYDNFNYDFKGLHYSVRNEDIVLCTLYRTELMLKLGRDSPAKLREKLKDLEELTDKDDYYFLRFLRIRNFNVNLAQSMIKASLGVRRRLQVDTLLEEYDPPPVLKECFPGGFFGEDREGHPVWYDNFGNLDAKGLYHSVKRDEFMKYKFHQGEQLVKLCEESSARRGKHIETFVMVIDLKNLSLTRQFYWPGIRYIIEVITMLEPNYPDTTGEILLINIPSRGMYNQFFRLVEKFMDDKTRNKITLLCDLDELKKYISPDQLPAAYGGTRYEPDPYCTKYINTGRLVPEEYYFRRELERGEEEAERVHLGVWRNKSHTVSYQVEKPATILKWEIQSLEYDIAFGLTLEDGLNPPLEIVPLSRVNSHLYLVTGSHTCEKTGKYVFKLDNSYSWMRSKHVVCSVKLTHPED</sequence>
<dbReference type="PROSITE" id="PS50191">
    <property type="entry name" value="CRAL_TRIO"/>
    <property type="match status" value="1"/>
</dbReference>
<dbReference type="InterPro" id="IPR036273">
    <property type="entry name" value="CRAL/TRIO_N_dom_sf"/>
</dbReference>
<gene>
    <name evidence="3" type="ORF">GBAR_LOCUS23832</name>
</gene>
<name>A0AA35X3P6_GEOBA</name>
<dbReference type="PANTHER" id="PTHR23324:SF83">
    <property type="entry name" value="SEC14-LIKE PROTEIN 2"/>
    <property type="match status" value="1"/>
</dbReference>
<dbReference type="GO" id="GO:0005737">
    <property type="term" value="C:cytoplasm"/>
    <property type="evidence" value="ECO:0007669"/>
    <property type="project" value="TreeGrafter"/>
</dbReference>
<feature type="domain" description="CRAL-TRIO" evidence="1">
    <location>
        <begin position="391"/>
        <end position="565"/>
    </location>
</feature>
<dbReference type="PANTHER" id="PTHR23324">
    <property type="entry name" value="SEC14 RELATED PROTEIN"/>
    <property type="match status" value="1"/>
</dbReference>
<dbReference type="SUPFAM" id="SSF52087">
    <property type="entry name" value="CRAL/TRIO domain"/>
    <property type="match status" value="2"/>
</dbReference>
<dbReference type="Pfam" id="PF00650">
    <property type="entry name" value="CRAL_TRIO"/>
    <property type="match status" value="2"/>
</dbReference>
<dbReference type="SMART" id="SM00516">
    <property type="entry name" value="SEC14"/>
    <property type="match status" value="1"/>
</dbReference>
<evidence type="ECO:0000259" key="1">
    <source>
        <dbReference type="PROSITE" id="PS50191"/>
    </source>
</evidence>
<evidence type="ECO:0000259" key="2">
    <source>
        <dbReference type="PROSITE" id="PS50866"/>
    </source>
</evidence>
<dbReference type="SUPFAM" id="SSF46938">
    <property type="entry name" value="CRAL/TRIO N-terminal domain"/>
    <property type="match status" value="3"/>
</dbReference>
<dbReference type="Gene3D" id="3.40.525.10">
    <property type="entry name" value="CRAL-TRIO lipid binding domain"/>
    <property type="match status" value="2"/>
</dbReference>
<dbReference type="CDD" id="cd00170">
    <property type="entry name" value="SEC14"/>
    <property type="match status" value="1"/>
</dbReference>
<comment type="caution">
    <text evidence="3">The sequence shown here is derived from an EMBL/GenBank/DDBJ whole genome shotgun (WGS) entry which is preliminary data.</text>
</comment>
<dbReference type="SUPFAM" id="SSF101576">
    <property type="entry name" value="Supernatant protein factor (SPF), C-terminal domain"/>
    <property type="match status" value="1"/>
</dbReference>
<dbReference type="Gene3D" id="2.60.120.680">
    <property type="entry name" value="GOLD domain"/>
    <property type="match status" value="1"/>
</dbReference>
<dbReference type="InterPro" id="IPR051064">
    <property type="entry name" value="SEC14/CRAL-TRIO_domain"/>
</dbReference>